<evidence type="ECO:0000256" key="7">
    <source>
        <dbReference type="ARBA" id="ARBA00023285"/>
    </source>
</evidence>
<dbReference type="GO" id="GO:0008270">
    <property type="term" value="F:zinc ion binding"/>
    <property type="evidence" value="ECO:0007669"/>
    <property type="project" value="InterPro"/>
</dbReference>
<evidence type="ECO:0000256" key="3">
    <source>
        <dbReference type="ARBA" id="ARBA00022723"/>
    </source>
</evidence>
<comment type="caution">
    <text evidence="9">The sequence shown here is derived from an EMBL/GenBank/DDBJ whole genome shotgun (WGS) entry which is preliminary data.</text>
</comment>
<dbReference type="Pfam" id="PF00696">
    <property type="entry name" value="AA_kinase"/>
    <property type="match status" value="1"/>
</dbReference>
<name>A0A3N9WET6_9ACTN</name>
<dbReference type="RefSeq" id="WP_124775000.1">
    <property type="nucleotide sequence ID" value="NZ_QGSZ01000270.1"/>
</dbReference>
<dbReference type="PROSITE" id="PS00758">
    <property type="entry name" value="ARGE_DAPE_CPG2_1"/>
    <property type="match status" value="1"/>
</dbReference>
<dbReference type="OrthoDB" id="7055905at2"/>
<dbReference type="EMBL" id="QGSZ01000270">
    <property type="protein sequence ID" value="RQW99431.1"/>
    <property type="molecule type" value="Genomic_DNA"/>
</dbReference>
<dbReference type="Proteomes" id="UP000282312">
    <property type="component" value="Unassembled WGS sequence"/>
</dbReference>
<dbReference type="NCBIfam" id="TIGR01902">
    <property type="entry name" value="dapE-lys-deAc"/>
    <property type="match status" value="1"/>
</dbReference>
<dbReference type="GO" id="GO:0050897">
    <property type="term" value="F:cobalt ion binding"/>
    <property type="evidence" value="ECO:0007669"/>
    <property type="project" value="InterPro"/>
</dbReference>
<sequence length="612" mass="65000">MNNQELAGIFPYRPLYVVKVGSSSLRHASVYDDLAALNAGGARLLLVAGGAADIADHYASIERPMRMLRLASGDEVRYCPPDEMPHIVAAYEQLTLPRIRDNLGQREMTVFATTATPEGLVTGTPNRPLRVVEGDRQRLVRDHRAGVVSAVNADRLRSLLDTFDVVCVSPPVTAADGGAPINVDADVLAAEMANALDADHLRLVTGTPGLLADPSNRGSTLPQLCRGEGMTYARGRMRQKVRAAELALSGTADVAITGPHTANAHGGTRFWRTAAPDPDLDLLTRMVEISSVSGGERELALFLLRWLTERGVPAVIDPAGNLVATRGSGPRRLLMLGHLDTVPHRWPVAWDDAVLTGRGCVDAKASLAAFLQTLVEFEPPEGVTVRVVGTVEEERTASGALYARDHYPADAVIIGEPSGAGAVTIGYHGVCKVRMDVARTTGHTAGRERRTAASCLVDLIGEVEAEVGKCSPEALFAVLNLATGGSGGTQTASAVLDVRVPPGTELDDVLSVVEDGQLLLATPPVSTPRTDPLVRAFTRALRAVTGAAPRLLAKKGSSDMNTLATRWGGVPMVAYGPGDAHLDHTPDERLSADEYRQARTVLSAAVRDWCVR</sequence>
<dbReference type="InterPro" id="IPR036393">
    <property type="entry name" value="AceGlu_kinase-like_sf"/>
</dbReference>
<organism evidence="9 10">
    <name type="scientific">Micromonospora inaquosa</name>
    <dbReference type="NCBI Taxonomy" id="2203716"/>
    <lineage>
        <taxon>Bacteria</taxon>
        <taxon>Bacillati</taxon>
        <taxon>Actinomycetota</taxon>
        <taxon>Actinomycetes</taxon>
        <taxon>Micromonosporales</taxon>
        <taxon>Micromonosporaceae</taxon>
        <taxon>Micromonospora</taxon>
    </lineage>
</organism>
<dbReference type="GO" id="GO:0009085">
    <property type="term" value="P:lysine biosynthetic process"/>
    <property type="evidence" value="ECO:0007669"/>
    <property type="project" value="UniProtKB-KW"/>
</dbReference>
<evidence type="ECO:0000256" key="4">
    <source>
        <dbReference type="ARBA" id="ARBA00022801"/>
    </source>
</evidence>
<dbReference type="Gene3D" id="3.40.1160.10">
    <property type="entry name" value="Acetylglutamate kinase-like"/>
    <property type="match status" value="1"/>
</dbReference>
<evidence type="ECO:0000256" key="2">
    <source>
        <dbReference type="ARBA" id="ARBA00022605"/>
    </source>
</evidence>
<dbReference type="SUPFAM" id="SSF53187">
    <property type="entry name" value="Zn-dependent exopeptidases"/>
    <property type="match status" value="1"/>
</dbReference>
<keyword evidence="4" id="KW-0378">Hydrolase</keyword>
<keyword evidence="2" id="KW-0028">Amino-acid biosynthesis</keyword>
<keyword evidence="3" id="KW-0479">Metal-binding</keyword>
<evidence type="ECO:0000313" key="9">
    <source>
        <dbReference type="EMBL" id="RQW99431.1"/>
    </source>
</evidence>
<gene>
    <name evidence="9" type="ORF">DLJ59_24795</name>
</gene>
<evidence type="ECO:0000259" key="8">
    <source>
        <dbReference type="Pfam" id="PF00696"/>
    </source>
</evidence>
<dbReference type="InterPro" id="IPR050072">
    <property type="entry name" value="Peptidase_M20A"/>
</dbReference>
<keyword evidence="1" id="KW-0963">Cytoplasm</keyword>
<proteinExistence type="predicted"/>
<dbReference type="InterPro" id="IPR001048">
    <property type="entry name" value="Asp/Glu/Uridylate_kinase"/>
</dbReference>
<keyword evidence="6" id="KW-0457">Lysine biosynthesis</keyword>
<dbReference type="Gene3D" id="3.40.630.10">
    <property type="entry name" value="Zn peptidases"/>
    <property type="match status" value="2"/>
</dbReference>
<keyword evidence="10" id="KW-1185">Reference proteome</keyword>
<reference evidence="9 10" key="1">
    <citation type="submission" date="2018-05" db="EMBL/GenBank/DDBJ databases">
        <title>Micromonospora from Atacama Desert.</title>
        <authorList>
            <person name="Carro L."/>
            <person name="Goodfellow M."/>
            <person name="Klenk H.-P."/>
        </authorList>
    </citation>
    <scope>NUCLEOTIDE SEQUENCE [LARGE SCALE GENOMIC DNA]</scope>
    <source>
        <strain evidence="9 10">LB39</strain>
    </source>
</reference>
<feature type="domain" description="Aspartate/glutamate/uridylate kinase" evidence="8">
    <location>
        <begin position="16"/>
        <end position="250"/>
    </location>
</feature>
<accession>A0A3N9WET6</accession>
<dbReference type="InterPro" id="IPR002933">
    <property type="entry name" value="Peptidase_M20"/>
</dbReference>
<evidence type="ECO:0000313" key="10">
    <source>
        <dbReference type="Proteomes" id="UP000282312"/>
    </source>
</evidence>
<dbReference type="PANTHER" id="PTHR43808:SF28">
    <property type="entry name" value="[LYSW]-LYSINE_[LYSW]-ORNITHINE HYDROLASE"/>
    <property type="match status" value="1"/>
</dbReference>
<dbReference type="AlphaFoldDB" id="A0A3N9WET6"/>
<dbReference type="GO" id="GO:0016811">
    <property type="term" value="F:hydrolase activity, acting on carbon-nitrogen (but not peptide) bonds, in linear amides"/>
    <property type="evidence" value="ECO:0007669"/>
    <property type="project" value="InterPro"/>
</dbReference>
<evidence type="ECO:0000256" key="5">
    <source>
        <dbReference type="ARBA" id="ARBA00022833"/>
    </source>
</evidence>
<dbReference type="InterPro" id="IPR010175">
    <property type="entry name" value="LysK"/>
</dbReference>
<keyword evidence="5" id="KW-0862">Zinc</keyword>
<protein>
    <submittedName>
        <fullName evidence="9">Acetyl-lysine deacetylase</fullName>
    </submittedName>
</protein>
<dbReference type="PANTHER" id="PTHR43808">
    <property type="entry name" value="ACETYLORNITHINE DEACETYLASE"/>
    <property type="match status" value="1"/>
</dbReference>
<dbReference type="InterPro" id="IPR001261">
    <property type="entry name" value="ArgE/DapE_CS"/>
</dbReference>
<dbReference type="SUPFAM" id="SSF53633">
    <property type="entry name" value="Carbamate kinase-like"/>
    <property type="match status" value="1"/>
</dbReference>
<evidence type="ECO:0000256" key="6">
    <source>
        <dbReference type="ARBA" id="ARBA00023154"/>
    </source>
</evidence>
<keyword evidence="7" id="KW-0170">Cobalt</keyword>
<evidence type="ECO:0000256" key="1">
    <source>
        <dbReference type="ARBA" id="ARBA00022490"/>
    </source>
</evidence>
<dbReference type="Pfam" id="PF01546">
    <property type="entry name" value="Peptidase_M20"/>
    <property type="match status" value="1"/>
</dbReference>